<name>A0A7M7LIS2_NASVI</name>
<dbReference type="OMA" id="HYADEGD"/>
<feature type="region of interest" description="Disordered" evidence="1">
    <location>
        <begin position="155"/>
        <end position="260"/>
    </location>
</feature>
<feature type="compositionally biased region" description="Low complexity" evidence="1">
    <location>
        <begin position="214"/>
        <end position="250"/>
    </location>
</feature>
<feature type="compositionally biased region" description="Gly residues" evidence="1">
    <location>
        <begin position="251"/>
        <end position="260"/>
    </location>
</feature>
<dbReference type="AlphaFoldDB" id="A0A7M7LIS2"/>
<proteinExistence type="predicted"/>
<evidence type="ECO:0000313" key="4">
    <source>
        <dbReference type="Proteomes" id="UP000002358"/>
    </source>
</evidence>
<dbReference type="InParanoid" id="A0A7M7LIS2"/>
<protein>
    <submittedName>
        <fullName evidence="3">Uncharacterized protein</fullName>
    </submittedName>
</protein>
<dbReference type="KEGG" id="nvi:100114352"/>
<feature type="signal peptide" evidence="2">
    <location>
        <begin position="1"/>
        <end position="31"/>
    </location>
</feature>
<feature type="compositionally biased region" description="Basic residues" evidence="1">
    <location>
        <begin position="88"/>
        <end position="97"/>
    </location>
</feature>
<feature type="chain" id="PRO_5029486059" evidence="2">
    <location>
        <begin position="32"/>
        <end position="260"/>
    </location>
</feature>
<dbReference type="OrthoDB" id="8193799at2759"/>
<feature type="compositionally biased region" description="Basic and acidic residues" evidence="1">
    <location>
        <begin position="178"/>
        <end position="195"/>
    </location>
</feature>
<accession>A0A7M7LIS2</accession>
<dbReference type="Proteomes" id="UP000002358">
    <property type="component" value="Chromosome 1"/>
</dbReference>
<evidence type="ECO:0000313" key="3">
    <source>
        <dbReference type="EnsemblMetazoa" id="XP_001599396"/>
    </source>
</evidence>
<keyword evidence="4" id="KW-1185">Reference proteome</keyword>
<feature type="region of interest" description="Disordered" evidence="1">
    <location>
        <begin position="81"/>
        <end position="108"/>
    </location>
</feature>
<dbReference type="EnsemblMetazoa" id="XM_001599346">
    <property type="protein sequence ID" value="XP_001599396"/>
    <property type="gene ID" value="LOC100114352"/>
</dbReference>
<sequence>MAASSAIWMNGLAALLLALLLPLDDSRGAMARPAGYDDYLTLEGAGADMLTVGSLRREVRQPAPAQQQRIATEVSDLLSLGNEPKKSHEQHRKKHAKNASGKSDEGGFYKSYGSDADGEKGYLKKTYSKGDHGYKSLDTFHKKLGDRYGFEEHEAFGKESDKDEGKHHGKSASQKRKHSDDHEGAGTDDVSHYADEGDSSTYSEGDGSGENYGDGESSSYNDGGSEGYSESYSSGDGDSYGSGESYSSDGGSSGEGGDYY</sequence>
<keyword evidence="2" id="KW-0732">Signal</keyword>
<feature type="compositionally biased region" description="Basic and acidic residues" evidence="1">
    <location>
        <begin position="155"/>
        <end position="166"/>
    </location>
</feature>
<feature type="compositionally biased region" description="Basic residues" evidence="1">
    <location>
        <begin position="167"/>
        <end position="177"/>
    </location>
</feature>
<evidence type="ECO:0000256" key="1">
    <source>
        <dbReference type="SAM" id="MobiDB-lite"/>
    </source>
</evidence>
<organism evidence="3 4">
    <name type="scientific">Nasonia vitripennis</name>
    <name type="common">Parasitic wasp</name>
    <dbReference type="NCBI Taxonomy" id="7425"/>
    <lineage>
        <taxon>Eukaryota</taxon>
        <taxon>Metazoa</taxon>
        <taxon>Ecdysozoa</taxon>
        <taxon>Arthropoda</taxon>
        <taxon>Hexapoda</taxon>
        <taxon>Insecta</taxon>
        <taxon>Pterygota</taxon>
        <taxon>Neoptera</taxon>
        <taxon>Endopterygota</taxon>
        <taxon>Hymenoptera</taxon>
        <taxon>Apocrita</taxon>
        <taxon>Proctotrupomorpha</taxon>
        <taxon>Chalcidoidea</taxon>
        <taxon>Pteromalidae</taxon>
        <taxon>Pteromalinae</taxon>
        <taxon>Nasonia</taxon>
    </lineage>
</organism>
<reference evidence="3" key="1">
    <citation type="submission" date="2021-01" db="UniProtKB">
        <authorList>
            <consortium name="EnsemblMetazoa"/>
        </authorList>
    </citation>
    <scope>IDENTIFICATION</scope>
</reference>
<evidence type="ECO:0000256" key="2">
    <source>
        <dbReference type="SAM" id="SignalP"/>
    </source>
</evidence>
<gene>
    <name evidence="3" type="primary">100114352</name>
</gene>